<accession>A0A4V6A789</accession>
<organism evidence="1">
    <name type="scientific">Populus alba</name>
    <name type="common">White poplar</name>
    <dbReference type="NCBI Taxonomy" id="43335"/>
    <lineage>
        <taxon>Eukaryota</taxon>
        <taxon>Viridiplantae</taxon>
        <taxon>Streptophyta</taxon>
        <taxon>Embryophyta</taxon>
        <taxon>Tracheophyta</taxon>
        <taxon>Spermatophyta</taxon>
        <taxon>Magnoliopsida</taxon>
        <taxon>eudicotyledons</taxon>
        <taxon>Gunneridae</taxon>
        <taxon>Pentapetalae</taxon>
        <taxon>rosids</taxon>
        <taxon>fabids</taxon>
        <taxon>Malpighiales</taxon>
        <taxon>Salicaceae</taxon>
        <taxon>Saliceae</taxon>
        <taxon>Populus</taxon>
    </lineage>
</organism>
<dbReference type="AlphaFoldDB" id="A0A4V6A789"/>
<comment type="caution">
    <text evidence="1">The sequence shown here is derived from an EMBL/GenBank/DDBJ whole genome shotgun (WGS) entry which is preliminary data.</text>
</comment>
<reference evidence="1" key="1">
    <citation type="submission" date="2018-10" db="EMBL/GenBank/DDBJ databases">
        <title>Population genomic analysis revealed the cold adaptation of white poplar.</title>
        <authorList>
            <person name="Liu Y.-J."/>
        </authorList>
    </citation>
    <scope>NUCLEOTIDE SEQUENCE [LARGE SCALE GENOMIC DNA]</scope>
    <source>
        <strain evidence="1">PAL-ZL1</strain>
    </source>
</reference>
<name>A0A4V6A789_POPAL</name>
<protein>
    <submittedName>
        <fullName evidence="1">Uncharacterized protein</fullName>
    </submittedName>
</protein>
<proteinExistence type="predicted"/>
<sequence length="235" mass="25570">MELKVLPKAGAESCIQLAPLPHRDKGDSFDGLRVGASASTKRARSPLPILELNQDRTPRSNHIYRGPQSLGFAETPSKITSSPSLGIPTKALIITKEPKLAIRHHQATHLGEIPQPTTPVLDPLCLSKLASVSALSTLFSPMAQPLLNKFYMSPYLVSANPAMSWGTLKPLVAKAHPSAKQGLKTFMKTQAVLQQTQWQLRINNHTIKGLLLTLLLTLCPLKWPPLKLGASPPRP</sequence>
<gene>
    <name evidence="1" type="ORF">D5086_0000205840</name>
</gene>
<dbReference type="EMBL" id="RCHU01000687">
    <property type="protein sequence ID" value="TKR98155.1"/>
    <property type="molecule type" value="Genomic_DNA"/>
</dbReference>
<evidence type="ECO:0000313" key="1">
    <source>
        <dbReference type="EMBL" id="TKR98155.1"/>
    </source>
</evidence>